<dbReference type="EMBL" id="CP002665">
    <property type="protein sequence ID" value="AEI11057.1"/>
    <property type="molecule type" value="Genomic_DNA"/>
</dbReference>
<sequence precursor="true">MNRMVRIGAAAAVMGLLVTASASGAPASYVDSGQDCFAEYYVSDVGCDSAGVTLLGHRCAKARVYYTNSTAYRTVSSYKIYYSVTPGMKYGVANNENYYKFTTGWRTGADNWRSPDNGAVGQWISRSPGKSTSYIGQTKISWEAVPDVPSQSDPKLHISTATW</sequence>
<name>F8A642_CELGA</name>
<keyword evidence="1" id="KW-0732">Signal</keyword>
<dbReference type="eggNOG" id="ENOG5034B7B">
    <property type="taxonomic scope" value="Bacteria"/>
</dbReference>
<keyword evidence="3" id="KW-1185">Reference proteome</keyword>
<evidence type="ECO:0000313" key="3">
    <source>
        <dbReference type="Proteomes" id="UP000000485"/>
    </source>
</evidence>
<protein>
    <recommendedName>
        <fullName evidence="4">Secreted protein</fullName>
    </recommendedName>
</protein>
<reference evidence="3" key="1">
    <citation type="submission" date="2011-04" db="EMBL/GenBank/DDBJ databases">
        <title>Complete sequence of Cellvibrio gilvus ATCC 13127.</title>
        <authorList>
            <person name="Lucas S."/>
            <person name="Han J."/>
            <person name="Lapidus A."/>
            <person name="Cheng J.-F."/>
            <person name="Goodwin L."/>
            <person name="Pitluck S."/>
            <person name="Peters L."/>
            <person name="Munk A."/>
            <person name="Detter J.C."/>
            <person name="Han C."/>
            <person name="Tapia R."/>
            <person name="Land M."/>
            <person name="Hauser L."/>
            <person name="Kyrpides N."/>
            <person name="Ivanova N."/>
            <person name="Ovchinnikova G."/>
            <person name="Pagani I."/>
            <person name="Mead D."/>
            <person name="Brumm P."/>
            <person name="Woyke T."/>
        </authorList>
    </citation>
    <scope>NUCLEOTIDE SEQUENCE [LARGE SCALE GENOMIC DNA]</scope>
    <source>
        <strain evidence="3">ATCC 13127 / NRRL B-14078</strain>
    </source>
</reference>
<dbReference type="STRING" id="593907.Celgi_0535"/>
<accession>F8A642</accession>
<dbReference type="Proteomes" id="UP000000485">
    <property type="component" value="Chromosome"/>
</dbReference>
<dbReference type="AlphaFoldDB" id="F8A642"/>
<feature type="chain" id="PRO_5038703519" description="Secreted protein" evidence="1">
    <location>
        <begin position="25"/>
        <end position="163"/>
    </location>
</feature>
<dbReference type="KEGG" id="cga:Celgi_0535"/>
<gene>
    <name evidence="2" type="ordered locus">Celgi_0535</name>
</gene>
<evidence type="ECO:0000256" key="1">
    <source>
        <dbReference type="SAM" id="SignalP"/>
    </source>
</evidence>
<evidence type="ECO:0008006" key="4">
    <source>
        <dbReference type="Google" id="ProtNLM"/>
    </source>
</evidence>
<proteinExistence type="predicted"/>
<dbReference type="HOGENOM" id="CLU_1624172_0_0_11"/>
<evidence type="ECO:0000313" key="2">
    <source>
        <dbReference type="EMBL" id="AEI11057.1"/>
    </source>
</evidence>
<organism evidence="2 3">
    <name type="scientific">Cellulomonas gilvus (strain ATCC 13127 / NRRL B-14078)</name>
    <name type="common">Cellvibrio gilvus</name>
    <dbReference type="NCBI Taxonomy" id="593907"/>
    <lineage>
        <taxon>Bacteria</taxon>
        <taxon>Bacillati</taxon>
        <taxon>Actinomycetota</taxon>
        <taxon>Actinomycetes</taxon>
        <taxon>Micrococcales</taxon>
        <taxon>Cellulomonadaceae</taxon>
        <taxon>Cellulomonas</taxon>
    </lineage>
</organism>
<feature type="signal peptide" evidence="1">
    <location>
        <begin position="1"/>
        <end position="24"/>
    </location>
</feature>